<gene>
    <name evidence="2" type="ORF">R1flu_008457</name>
</gene>
<reference evidence="2 3" key="1">
    <citation type="submission" date="2024-09" db="EMBL/GenBank/DDBJ databases">
        <title>Chromosome-scale assembly of Riccia fluitans.</title>
        <authorList>
            <person name="Paukszto L."/>
            <person name="Sawicki J."/>
            <person name="Karawczyk K."/>
            <person name="Piernik-Szablinska J."/>
            <person name="Szczecinska M."/>
            <person name="Mazdziarz M."/>
        </authorList>
    </citation>
    <scope>NUCLEOTIDE SEQUENCE [LARGE SCALE GENOMIC DNA]</scope>
    <source>
        <strain evidence="2">Rf_01</strain>
        <tissue evidence="2">Aerial parts of the thallus</tissue>
    </source>
</reference>
<proteinExistence type="predicted"/>
<dbReference type="InterPro" id="IPR053134">
    <property type="entry name" value="RNA-dir_DNA_polymerase"/>
</dbReference>
<dbReference type="Pfam" id="PF00078">
    <property type="entry name" value="RVT_1"/>
    <property type="match status" value="1"/>
</dbReference>
<evidence type="ECO:0000313" key="3">
    <source>
        <dbReference type="Proteomes" id="UP001605036"/>
    </source>
</evidence>
<comment type="caution">
    <text evidence="2">The sequence shown here is derived from an EMBL/GenBank/DDBJ whole genome shotgun (WGS) entry which is preliminary data.</text>
</comment>
<dbReference type="SUPFAM" id="SSF56672">
    <property type="entry name" value="DNA/RNA polymerases"/>
    <property type="match status" value="1"/>
</dbReference>
<dbReference type="CDD" id="cd01647">
    <property type="entry name" value="RT_LTR"/>
    <property type="match status" value="1"/>
</dbReference>
<name>A0ABD1YFB7_9MARC</name>
<dbReference type="PANTHER" id="PTHR24559:SF444">
    <property type="entry name" value="REVERSE TRANSCRIPTASE DOMAIN-CONTAINING PROTEIN"/>
    <property type="match status" value="1"/>
</dbReference>
<dbReference type="Gene3D" id="3.30.70.270">
    <property type="match status" value="1"/>
</dbReference>
<evidence type="ECO:0000259" key="1">
    <source>
        <dbReference type="Pfam" id="PF00078"/>
    </source>
</evidence>
<dbReference type="Proteomes" id="UP001605036">
    <property type="component" value="Unassembled WGS sequence"/>
</dbReference>
<protein>
    <recommendedName>
        <fullName evidence="1">Reverse transcriptase domain-containing protein</fullName>
    </recommendedName>
</protein>
<dbReference type="InterPro" id="IPR043128">
    <property type="entry name" value="Rev_trsase/Diguanyl_cyclase"/>
</dbReference>
<dbReference type="InterPro" id="IPR000477">
    <property type="entry name" value="RT_dom"/>
</dbReference>
<dbReference type="AlphaFoldDB" id="A0ABD1YFB7"/>
<keyword evidence="3" id="KW-1185">Reference proteome</keyword>
<sequence length="244" mass="28571">MVLKSATADLLLDEGKALKISAKLEGLELEMYRDVFAWRIEDMKGIRAKWGQHRIDLLEGSVLVRQRQYRLNPKYSLLVKDEIDKYLSVGIIFLVLSSEWVSPIVIVPKKKIGKIRVCQDFRKLNTATKKDHHSLPFTDQILDRVARHECYSFLDGFLGYNQVSIREEDKDKTTFTMDCGTFVYHKMPFGLCNALATFQRMMITIFQEFLRKFLEIFIDDFCVFRPKKDHLNSLAIVFQRCRDS</sequence>
<evidence type="ECO:0000313" key="2">
    <source>
        <dbReference type="EMBL" id="KAL2624212.1"/>
    </source>
</evidence>
<accession>A0ABD1YFB7</accession>
<dbReference type="PANTHER" id="PTHR24559">
    <property type="entry name" value="TRANSPOSON TY3-I GAG-POL POLYPROTEIN"/>
    <property type="match status" value="1"/>
</dbReference>
<organism evidence="2 3">
    <name type="scientific">Riccia fluitans</name>
    <dbReference type="NCBI Taxonomy" id="41844"/>
    <lineage>
        <taxon>Eukaryota</taxon>
        <taxon>Viridiplantae</taxon>
        <taxon>Streptophyta</taxon>
        <taxon>Embryophyta</taxon>
        <taxon>Marchantiophyta</taxon>
        <taxon>Marchantiopsida</taxon>
        <taxon>Marchantiidae</taxon>
        <taxon>Marchantiales</taxon>
        <taxon>Ricciaceae</taxon>
        <taxon>Riccia</taxon>
    </lineage>
</organism>
<dbReference type="InterPro" id="IPR043502">
    <property type="entry name" value="DNA/RNA_pol_sf"/>
</dbReference>
<dbReference type="Gene3D" id="3.10.10.10">
    <property type="entry name" value="HIV Type 1 Reverse Transcriptase, subunit A, domain 1"/>
    <property type="match status" value="1"/>
</dbReference>
<feature type="domain" description="Reverse transcriptase" evidence="1">
    <location>
        <begin position="107"/>
        <end position="243"/>
    </location>
</feature>
<dbReference type="EMBL" id="JBHFFA010000005">
    <property type="protein sequence ID" value="KAL2624212.1"/>
    <property type="molecule type" value="Genomic_DNA"/>
</dbReference>